<name>A0AAN9SW59_PSOTE</name>
<evidence type="ECO:0000313" key="2">
    <source>
        <dbReference type="Proteomes" id="UP001386955"/>
    </source>
</evidence>
<keyword evidence="2" id="KW-1185">Reference proteome</keyword>
<dbReference type="Proteomes" id="UP001386955">
    <property type="component" value="Unassembled WGS sequence"/>
</dbReference>
<organism evidence="1 2">
    <name type="scientific">Psophocarpus tetragonolobus</name>
    <name type="common">Winged bean</name>
    <name type="synonym">Dolichos tetragonolobus</name>
    <dbReference type="NCBI Taxonomy" id="3891"/>
    <lineage>
        <taxon>Eukaryota</taxon>
        <taxon>Viridiplantae</taxon>
        <taxon>Streptophyta</taxon>
        <taxon>Embryophyta</taxon>
        <taxon>Tracheophyta</taxon>
        <taxon>Spermatophyta</taxon>
        <taxon>Magnoliopsida</taxon>
        <taxon>eudicotyledons</taxon>
        <taxon>Gunneridae</taxon>
        <taxon>Pentapetalae</taxon>
        <taxon>rosids</taxon>
        <taxon>fabids</taxon>
        <taxon>Fabales</taxon>
        <taxon>Fabaceae</taxon>
        <taxon>Papilionoideae</taxon>
        <taxon>50 kb inversion clade</taxon>
        <taxon>NPAAA clade</taxon>
        <taxon>indigoferoid/millettioid clade</taxon>
        <taxon>Phaseoleae</taxon>
        <taxon>Psophocarpus</taxon>
    </lineage>
</organism>
<gene>
    <name evidence="1" type="ORF">VNO78_09252</name>
</gene>
<sequence length="107" mass="12242">MENRKDTCLRRSASRTPCHEVVAGVSLATSSARRTIPRRRRKFHCNSTASPLWQLHSDIHSSTHYDITTSNLSNDFVPYKPHDGIATTNIIIEISFDKYINKPKVKF</sequence>
<protein>
    <submittedName>
        <fullName evidence="1">Uncharacterized protein</fullName>
    </submittedName>
</protein>
<accession>A0AAN9SW59</accession>
<proteinExistence type="predicted"/>
<evidence type="ECO:0000313" key="1">
    <source>
        <dbReference type="EMBL" id="KAK7407381.1"/>
    </source>
</evidence>
<dbReference type="AlphaFoldDB" id="A0AAN9SW59"/>
<reference evidence="1 2" key="1">
    <citation type="submission" date="2024-01" db="EMBL/GenBank/DDBJ databases">
        <title>The genomes of 5 underutilized Papilionoideae crops provide insights into root nodulation and disease resistanc.</title>
        <authorList>
            <person name="Jiang F."/>
        </authorList>
    </citation>
    <scope>NUCLEOTIDE SEQUENCE [LARGE SCALE GENOMIC DNA]</scope>
    <source>
        <strain evidence="1">DUOXIRENSHENG_FW03</strain>
        <tissue evidence="1">Leaves</tissue>
    </source>
</reference>
<comment type="caution">
    <text evidence="1">The sequence shown here is derived from an EMBL/GenBank/DDBJ whole genome shotgun (WGS) entry which is preliminary data.</text>
</comment>
<dbReference type="EMBL" id="JAYMYS010000002">
    <property type="protein sequence ID" value="KAK7407381.1"/>
    <property type="molecule type" value="Genomic_DNA"/>
</dbReference>